<dbReference type="RefSeq" id="WP_236112587.1">
    <property type="nucleotide sequence ID" value="NZ_JAKGTI010000001.1"/>
</dbReference>
<dbReference type="EMBL" id="JAKGTI010000001">
    <property type="protein sequence ID" value="MCF4097048.1"/>
    <property type="molecule type" value="Genomic_DNA"/>
</dbReference>
<evidence type="ECO:0000313" key="2">
    <source>
        <dbReference type="Proteomes" id="UP001201217"/>
    </source>
</evidence>
<organism evidence="1 2">
    <name type="scientific">Maritalea mediterranea</name>
    <dbReference type="NCBI Taxonomy" id="2909667"/>
    <lineage>
        <taxon>Bacteria</taxon>
        <taxon>Pseudomonadati</taxon>
        <taxon>Pseudomonadota</taxon>
        <taxon>Alphaproteobacteria</taxon>
        <taxon>Hyphomicrobiales</taxon>
        <taxon>Devosiaceae</taxon>
        <taxon>Maritalea</taxon>
    </lineage>
</organism>
<evidence type="ECO:0008006" key="3">
    <source>
        <dbReference type="Google" id="ProtNLM"/>
    </source>
</evidence>
<reference evidence="1 2" key="1">
    <citation type="submission" date="2022-01" db="EMBL/GenBank/DDBJ databases">
        <title>Maritalea mediterranea sp. nov., isolated from marine plastic residues from the Malva-rosa beach (Valencia, Spain).</title>
        <authorList>
            <person name="Vidal-Verdu A."/>
            <person name="Molina-Menor E."/>
            <person name="Pascual J."/>
            <person name="Pereto J."/>
            <person name="Porcar M."/>
        </authorList>
    </citation>
    <scope>NUCLEOTIDE SEQUENCE [LARGE SCALE GENOMIC DNA]</scope>
    <source>
        <strain evidence="1 2">P4.10X</strain>
    </source>
</reference>
<sequence>MIIFIGPNRQRGNIKKFNDYELAPKYKQRTFNWLFRARSLPGATYIFTFLDRLDPSERRLAGKIYRHINQQGAGFRALNDPTRVLNRYRLLRALYAQGFNDFNVYLACDAPTPKRFPVFIRRISQSLRPLTGLLQNQVELNQHIATLEENGEPLDDLMVIEFCAVEIEPGIYQKYSAYRAGGRVSLNYTICEANWQVKVGEIDIVDPKLYEIEANDLKANAYVDQMRTVFEMANIEYGRVDFGLVDGRPQVYEINFNPEFRTTESLSQVERRKQNVALAVQRRFEAVAALDINTTTKRCPNLKDAELTAFRWRFWRNYAPQRY</sequence>
<proteinExistence type="predicted"/>
<name>A0ABS9E2N8_9HYPH</name>
<evidence type="ECO:0000313" key="1">
    <source>
        <dbReference type="EMBL" id="MCF4097048.1"/>
    </source>
</evidence>
<accession>A0ABS9E2N8</accession>
<comment type="caution">
    <text evidence="1">The sequence shown here is derived from an EMBL/GenBank/DDBJ whole genome shotgun (WGS) entry which is preliminary data.</text>
</comment>
<keyword evidence="2" id="KW-1185">Reference proteome</keyword>
<dbReference type="Proteomes" id="UP001201217">
    <property type="component" value="Unassembled WGS sequence"/>
</dbReference>
<protein>
    <recommendedName>
        <fullName evidence="3">ATP-grasp domain-containing protein</fullName>
    </recommendedName>
</protein>
<gene>
    <name evidence="1" type="ORF">L1I42_00930</name>
</gene>